<gene>
    <name evidence="1" type="ORF">GCM10009733_106790</name>
</gene>
<evidence type="ECO:0000313" key="2">
    <source>
        <dbReference type="Proteomes" id="UP001500064"/>
    </source>
</evidence>
<name>A0ABN2HU44_9ACTN</name>
<comment type="caution">
    <text evidence="1">The sequence shown here is derived from an EMBL/GenBank/DDBJ whole genome shotgun (WGS) entry which is preliminary data.</text>
</comment>
<organism evidence="1 2">
    <name type="scientific">Nonomuraea maheshkhaliensis</name>
    <dbReference type="NCBI Taxonomy" id="419590"/>
    <lineage>
        <taxon>Bacteria</taxon>
        <taxon>Bacillati</taxon>
        <taxon>Actinomycetota</taxon>
        <taxon>Actinomycetes</taxon>
        <taxon>Streptosporangiales</taxon>
        <taxon>Streptosporangiaceae</taxon>
        <taxon>Nonomuraea</taxon>
    </lineage>
</organism>
<protein>
    <submittedName>
        <fullName evidence="1">Uncharacterized protein</fullName>
    </submittedName>
</protein>
<evidence type="ECO:0000313" key="1">
    <source>
        <dbReference type="EMBL" id="GAA1693577.1"/>
    </source>
</evidence>
<sequence>MLLSSSAITRMLDGEFSRASNNLGSTSISGAFSLMPSPGNSALGHRAAAMAERVEVLGQSDQMLMLRRSAAW</sequence>
<keyword evidence="2" id="KW-1185">Reference proteome</keyword>
<reference evidence="1 2" key="1">
    <citation type="journal article" date="2019" name="Int. J. Syst. Evol. Microbiol.">
        <title>The Global Catalogue of Microorganisms (GCM) 10K type strain sequencing project: providing services to taxonomists for standard genome sequencing and annotation.</title>
        <authorList>
            <consortium name="The Broad Institute Genomics Platform"/>
            <consortium name="The Broad Institute Genome Sequencing Center for Infectious Disease"/>
            <person name="Wu L."/>
            <person name="Ma J."/>
        </authorList>
    </citation>
    <scope>NUCLEOTIDE SEQUENCE [LARGE SCALE GENOMIC DNA]</scope>
    <source>
        <strain evidence="1 2">JCM 13929</strain>
    </source>
</reference>
<dbReference type="Proteomes" id="UP001500064">
    <property type="component" value="Unassembled WGS sequence"/>
</dbReference>
<dbReference type="EMBL" id="BAAAMU010000194">
    <property type="protein sequence ID" value="GAA1693577.1"/>
    <property type="molecule type" value="Genomic_DNA"/>
</dbReference>
<accession>A0ABN2HU44</accession>
<proteinExistence type="predicted"/>